<feature type="transmembrane region" description="Helical" evidence="1">
    <location>
        <begin position="1441"/>
        <end position="1462"/>
    </location>
</feature>
<feature type="transmembrane region" description="Helical" evidence="1">
    <location>
        <begin position="643"/>
        <end position="661"/>
    </location>
</feature>
<feature type="transmembrane region" description="Helical" evidence="1">
    <location>
        <begin position="1474"/>
        <end position="1494"/>
    </location>
</feature>
<organism evidence="2 3">
    <name type="scientific">Actinotalea fermentans</name>
    <dbReference type="NCBI Taxonomy" id="43671"/>
    <lineage>
        <taxon>Bacteria</taxon>
        <taxon>Bacillati</taxon>
        <taxon>Actinomycetota</taxon>
        <taxon>Actinomycetes</taxon>
        <taxon>Micrococcales</taxon>
        <taxon>Cellulomonadaceae</taxon>
        <taxon>Actinotalea</taxon>
    </lineage>
</organism>
<proteinExistence type="predicted"/>
<feature type="transmembrane region" description="Helical" evidence="1">
    <location>
        <begin position="1150"/>
        <end position="1168"/>
    </location>
</feature>
<keyword evidence="3" id="KW-1185">Reference proteome</keyword>
<feature type="transmembrane region" description="Helical" evidence="1">
    <location>
        <begin position="1180"/>
        <end position="1200"/>
    </location>
</feature>
<keyword evidence="1" id="KW-0472">Membrane</keyword>
<feature type="transmembrane region" description="Helical" evidence="1">
    <location>
        <begin position="1389"/>
        <end position="1409"/>
    </location>
</feature>
<feature type="transmembrane region" description="Helical" evidence="1">
    <location>
        <begin position="1552"/>
        <end position="1575"/>
    </location>
</feature>
<feature type="transmembrane region" description="Helical" evidence="1">
    <location>
        <begin position="765"/>
        <end position="784"/>
    </location>
</feature>
<feature type="transmembrane region" description="Helical" evidence="1">
    <location>
        <begin position="1274"/>
        <end position="1293"/>
    </location>
</feature>
<feature type="transmembrane region" description="Helical" evidence="1">
    <location>
        <begin position="1050"/>
        <end position="1066"/>
    </location>
</feature>
<accession>A0A511YZB9</accession>
<feature type="transmembrane region" description="Helical" evidence="1">
    <location>
        <begin position="231"/>
        <end position="251"/>
    </location>
</feature>
<feature type="transmembrane region" description="Helical" evidence="1">
    <location>
        <begin position="805"/>
        <end position="824"/>
    </location>
</feature>
<name>A0A511YZB9_9CELL</name>
<feature type="transmembrane region" description="Helical" evidence="1">
    <location>
        <begin position="1300"/>
        <end position="1320"/>
    </location>
</feature>
<feature type="transmembrane region" description="Helical" evidence="1">
    <location>
        <begin position="1233"/>
        <end position="1254"/>
    </location>
</feature>
<feature type="transmembrane region" description="Helical" evidence="1">
    <location>
        <begin position="323"/>
        <end position="342"/>
    </location>
</feature>
<feature type="transmembrane region" description="Helical" evidence="1">
    <location>
        <begin position="437"/>
        <end position="453"/>
    </location>
</feature>
<keyword evidence="1" id="KW-1133">Transmembrane helix</keyword>
<feature type="transmembrane region" description="Helical" evidence="1">
    <location>
        <begin position="258"/>
        <end position="280"/>
    </location>
</feature>
<feature type="transmembrane region" description="Helical" evidence="1">
    <location>
        <begin position="354"/>
        <end position="373"/>
    </location>
</feature>
<feature type="transmembrane region" description="Helical" evidence="1">
    <location>
        <begin position="205"/>
        <end position="225"/>
    </location>
</feature>
<dbReference type="Proteomes" id="UP000321484">
    <property type="component" value="Unassembled WGS sequence"/>
</dbReference>
<protein>
    <recommendedName>
        <fullName evidence="4">DUF2510 domain-containing protein</fullName>
    </recommendedName>
</protein>
<feature type="transmembrane region" description="Helical" evidence="1">
    <location>
        <begin position="668"/>
        <end position="688"/>
    </location>
</feature>
<comment type="caution">
    <text evidence="2">The sequence shown here is derived from an EMBL/GenBank/DDBJ whole genome shotgun (WGS) entry which is preliminary data.</text>
</comment>
<feature type="transmembrane region" description="Helical" evidence="1">
    <location>
        <begin position="932"/>
        <end position="956"/>
    </location>
</feature>
<feature type="transmembrane region" description="Helical" evidence="1">
    <location>
        <begin position="610"/>
        <end position="631"/>
    </location>
</feature>
<feature type="transmembrane region" description="Helical" evidence="1">
    <location>
        <begin position="473"/>
        <end position="493"/>
    </location>
</feature>
<keyword evidence="1" id="KW-0812">Transmembrane</keyword>
<feature type="transmembrane region" description="Helical" evidence="1">
    <location>
        <begin position="977"/>
        <end position="994"/>
    </location>
</feature>
<dbReference type="RefSeq" id="WP_146819680.1">
    <property type="nucleotide sequence ID" value="NZ_BJYK01000008.1"/>
</dbReference>
<sequence>MLGTTPAGWYPDPQERAPLRWWDGVWWTAWESDGGRQWLGVPPQPARALEAKDLPVLGVIRTVFLVEAQRRGVLPSREAETLARLADQLAAEVLGAPATAARPAAPVAAPASAAVAAPATAARPAAATAPVVPVALPTDGAPLAPPGPVPPRQTWPGVSPGLDPFPAPSFPTPARPTAPRAPSRLAQWWTASRLRLDTDLTVHGLTYLGVLLLFVGVFGLVAFAFGDVAPALRPVAELAVAAVPFVAAALLTRSGASFVARAMVAVGGLILPVMVVTSTVDGFGFPPDLHGVALPLGAGLACALVAGLYVVRVARRPASALRVMWAPALWFAAGMAAVGLARPVPRGEDVAVPGAAQVAVIALALLATTLVAARMLRRADVALASGALAAVPAGLVVTAVLALVAWAAEGWPLIPAVVTTAAFALVGTVVWPTRADAFLTAGWLAVLLRVATIDDGTPLLSADLPWAGTALDARPALVLAGLVAGLGLLEWLGRRSSDDVAAAGIVYGVVGWAVTVLMAVGVLAGAGAWWGIAGAVVTTGWAALRRVRPPSPAGSALPLDVLAAVAPVAAVGGVWQEAGGAVAGVLAAVVAAAATPLARGRLGRDDGDLFWPFWWGGMLGATLLGSMALAAEGLPVADAVAERAVVPVMLVLVAVALATGPGGRATRIALVTPVLWGLWAAVAAAAGLDAAVLALGYAALGLGAVVAAHLLPSARPGAPDAVTVPDPVRLAAASWRMTAGGTVALAGHLTGVFAALMALGAERPAWPFAVALAGATLAWLLTAVAGDRGRSPVVTLLDPVGGGPLAWVLTVLGLPGSALAVLAATERVLPAWQVTPVLVAALGYAAATRVRAPARLRPVLPWAGFGLAVLALGPTVLGFPEQWSAVVALAVLALVPPLVRPRHPAMVWTAWAAVAPLVGLAAWNASADVRDLGSAAVVAGVLVGVGGLLAVGALLADRARPREPRAVPSRPGPLPPFLLGGGELVVGTLMAAALPDQSVAGTLLLVSAGLLLCAAGLTGIGSVGATAVLVAWVGVRLLAGTAYLGAWADLVLAASLLALALTASLLRTPDARWARWDVPLALAAAPPAVVALAMATAAEQPPVYVLTGVLAVAAAVRLGRVPRLRVTSETLAWTGSALVVLGAAWAGRGWVVGALVAQAAGHTALAAVRESGPWRTARQWIGAALAAAAWLVVLDTTWLGTSQTEADVTAVGGALVAVAVLALAATGRLHPSWATAWGSVATALALLACMLPLLTEDRAVAGTAQLTTTGGAVVGWWQVGAWVLLAVAAELAGRAYASRAGWRLLAVGPLLAALLSGLAVAQTSTLLRVTVLALVSMAAAIAVLVLRRTRPTPSAAEPPLVTFGLATLVVAAGFALAGRVAGPVDAVEVRGAVLVAAVLAVAAVEAAAYGVALRVLGLRAAAPVVAWLAWAFYAADALGGVVAWYTVPVGGAMIAVVEIWRADRRQRVLPPSDPSLAALDVAGIGFCVVASFVAAFTVSVLHALVAAGIGVLVFLWSLLTRVRRRLLAGAAIVLAGVVVAVVLPLVELVPAWGGAGMWVLVALVGLLVVLAATFLERGRAAVRDGRTRLAEATAGWE</sequence>
<feature type="transmembrane region" description="Helical" evidence="1">
    <location>
        <begin position="556"/>
        <end position="575"/>
    </location>
</feature>
<feature type="transmembrane region" description="Helical" evidence="1">
    <location>
        <begin position="581"/>
        <end position="598"/>
    </location>
</feature>
<feature type="transmembrane region" description="Helical" evidence="1">
    <location>
        <begin position="1416"/>
        <end position="1435"/>
    </location>
</feature>
<feature type="transmembrane region" description="Helical" evidence="1">
    <location>
        <begin position="859"/>
        <end position="877"/>
    </location>
</feature>
<feature type="transmembrane region" description="Helical" evidence="1">
    <location>
        <begin position="906"/>
        <end position="926"/>
    </location>
</feature>
<feature type="transmembrane region" description="Helical" evidence="1">
    <location>
        <begin position="1078"/>
        <end position="1097"/>
    </location>
</feature>
<feature type="transmembrane region" description="Helical" evidence="1">
    <location>
        <begin position="292"/>
        <end position="311"/>
    </location>
</feature>
<dbReference type="OrthoDB" id="5244233at2"/>
<feature type="transmembrane region" description="Helical" evidence="1">
    <location>
        <begin position="1000"/>
        <end position="1020"/>
    </location>
</feature>
<gene>
    <name evidence="2" type="ORF">AFE02nite_22680</name>
</gene>
<feature type="transmembrane region" description="Helical" evidence="1">
    <location>
        <begin position="500"/>
        <end position="521"/>
    </location>
</feature>
<feature type="transmembrane region" description="Helical" evidence="1">
    <location>
        <begin position="1526"/>
        <end position="1546"/>
    </location>
</feature>
<feature type="transmembrane region" description="Helical" evidence="1">
    <location>
        <begin position="1206"/>
        <end position="1226"/>
    </location>
</feature>
<feature type="transmembrane region" description="Helical" evidence="1">
    <location>
        <begin position="1500"/>
        <end position="1519"/>
    </location>
</feature>
<reference evidence="2 3" key="1">
    <citation type="submission" date="2019-07" db="EMBL/GenBank/DDBJ databases">
        <title>Whole genome shotgun sequence of Actinotalea fermentans NBRC 105374.</title>
        <authorList>
            <person name="Hosoyama A."/>
            <person name="Uohara A."/>
            <person name="Ohji S."/>
            <person name="Ichikawa N."/>
        </authorList>
    </citation>
    <scope>NUCLEOTIDE SEQUENCE [LARGE SCALE GENOMIC DNA]</scope>
    <source>
        <strain evidence="2 3">NBRC 105374</strain>
    </source>
</reference>
<feature type="transmembrane region" description="Helical" evidence="1">
    <location>
        <begin position="1326"/>
        <end position="1346"/>
    </location>
</feature>
<evidence type="ECO:0000256" key="1">
    <source>
        <dbReference type="SAM" id="Phobius"/>
    </source>
</evidence>
<dbReference type="EMBL" id="BJYK01000008">
    <property type="protein sequence ID" value="GEN80534.1"/>
    <property type="molecule type" value="Genomic_DNA"/>
</dbReference>
<feature type="transmembrane region" description="Helical" evidence="1">
    <location>
        <begin position="1358"/>
        <end position="1377"/>
    </location>
</feature>
<evidence type="ECO:0008006" key="4">
    <source>
        <dbReference type="Google" id="ProtNLM"/>
    </source>
</evidence>
<evidence type="ECO:0000313" key="2">
    <source>
        <dbReference type="EMBL" id="GEN80534.1"/>
    </source>
</evidence>
<feature type="transmembrane region" description="Helical" evidence="1">
    <location>
        <begin position="413"/>
        <end position="430"/>
    </location>
</feature>
<feature type="transmembrane region" description="Helical" evidence="1">
    <location>
        <begin position="385"/>
        <end position="407"/>
    </location>
</feature>
<evidence type="ECO:0000313" key="3">
    <source>
        <dbReference type="Proteomes" id="UP000321484"/>
    </source>
</evidence>
<feature type="transmembrane region" description="Helical" evidence="1">
    <location>
        <begin position="739"/>
        <end position="759"/>
    </location>
</feature>
<feature type="transmembrane region" description="Helical" evidence="1">
    <location>
        <begin position="527"/>
        <end position="544"/>
    </location>
</feature>